<gene>
    <name evidence="1" type="ORF">CVM39_02650</name>
    <name evidence="2" type="ORF">SAMN06297129_2064</name>
</gene>
<evidence type="ECO:0000313" key="4">
    <source>
        <dbReference type="Proteomes" id="UP000231702"/>
    </source>
</evidence>
<organism evidence="2 3">
    <name type="scientific">Pseudooceanicola antarcticus</name>
    <dbReference type="NCBI Taxonomy" id="1247613"/>
    <lineage>
        <taxon>Bacteria</taxon>
        <taxon>Pseudomonadati</taxon>
        <taxon>Pseudomonadota</taxon>
        <taxon>Alphaproteobacteria</taxon>
        <taxon>Rhodobacterales</taxon>
        <taxon>Paracoccaceae</taxon>
        <taxon>Pseudooceanicola</taxon>
    </lineage>
</organism>
<protein>
    <submittedName>
        <fullName evidence="1">DUF3299 domain-containing protein</fullName>
    </submittedName>
</protein>
<reference evidence="1 4" key="2">
    <citation type="journal article" date="2018" name="Int. J. Syst. Evol. Microbiol.">
        <title>Pseudooceanicola lipolyticus sp. nov., a marine alphaproteobacterium, reclassification of Oceanicola flagellatus as Pseudooceanicola flagellatus comb. nov. and emended description of the genus Pseudooceanicola.</title>
        <authorList>
            <person name="Huang M.-M."/>
            <person name="Guo L.-L."/>
            <person name="Wu Y.-H."/>
            <person name="Lai Q.-L."/>
            <person name="Shao Z.-Z."/>
            <person name="Wang C.-S."/>
            <person name="Wu M."/>
            <person name="Xu X.-W."/>
        </authorList>
    </citation>
    <scope>NUCLEOTIDE SEQUENCE [LARGE SCALE GENOMIC DNA]</scope>
    <source>
        <strain evidence="1 4">Ar-45</strain>
    </source>
</reference>
<name>A0A285ITC2_9RHOB</name>
<proteinExistence type="predicted"/>
<dbReference type="Pfam" id="PF11736">
    <property type="entry name" value="DUF3299"/>
    <property type="match status" value="1"/>
</dbReference>
<dbReference type="Gene3D" id="2.40.50.870">
    <property type="entry name" value="Protein of unknown function (DUF3299)"/>
    <property type="match status" value="1"/>
</dbReference>
<dbReference type="RefSeq" id="WP_097145916.1">
    <property type="nucleotide sequence ID" value="NZ_OBEA01000003.1"/>
</dbReference>
<dbReference type="AlphaFoldDB" id="A0A285ITC2"/>
<accession>A0A285ITC2</accession>
<dbReference type="Proteomes" id="UP000231655">
    <property type="component" value="Unassembled WGS sequence"/>
</dbReference>
<evidence type="ECO:0000313" key="1">
    <source>
        <dbReference type="EMBL" id="PJE32137.1"/>
    </source>
</evidence>
<reference evidence="2 3" key="1">
    <citation type="submission" date="2017-09" db="EMBL/GenBank/DDBJ databases">
        <authorList>
            <person name="Ehlers B."/>
            <person name="Leendertz F.H."/>
        </authorList>
    </citation>
    <scope>NUCLEOTIDE SEQUENCE [LARGE SCALE GENOMIC DNA]</scope>
    <source>
        <strain evidence="2 3">CGMCC 1.12662</strain>
    </source>
</reference>
<evidence type="ECO:0000313" key="3">
    <source>
        <dbReference type="Proteomes" id="UP000231655"/>
    </source>
</evidence>
<evidence type="ECO:0000313" key="2">
    <source>
        <dbReference type="EMBL" id="SNY51238.1"/>
    </source>
</evidence>
<dbReference type="InterPro" id="IPR021727">
    <property type="entry name" value="DUF3299"/>
</dbReference>
<dbReference type="Proteomes" id="UP000231702">
    <property type="component" value="Unassembled WGS sequence"/>
</dbReference>
<keyword evidence="4" id="KW-1185">Reference proteome</keyword>
<dbReference type="EMBL" id="OBEA01000003">
    <property type="protein sequence ID" value="SNY51238.1"/>
    <property type="molecule type" value="Genomic_DNA"/>
</dbReference>
<sequence>MLTTRRELLAAMAAISLPLPLAARDEVIDLEWSDLIPQGDGGMSLDRLRQLGVVEHNQHGELSSGFEQEEAAAVTTEYNGKIVRLPGFIVPLDFDAKGVTAFILAPFVGACIHVPPPPANQLVFVTTDRPYESKGLYDPVNVTGMFGTAATGTQLAQIGYALSADEIVPFG</sequence>
<dbReference type="OrthoDB" id="9812956at2"/>
<dbReference type="EMBL" id="PGTD01000007">
    <property type="protein sequence ID" value="PJE32137.1"/>
    <property type="molecule type" value="Genomic_DNA"/>
</dbReference>